<dbReference type="HOGENOM" id="CLU_000288_6_5_1"/>
<protein>
    <submittedName>
        <fullName evidence="3">Related to archipelago beta form (F-box-WD40 repeat protein)</fullName>
    </submittedName>
</protein>
<reference evidence="3 4" key="1">
    <citation type="journal article" date="2011" name="PLoS Pathog.">
        <title>Endophytic Life Strategies Decoded by Genome and Transcriptome Analyses of the Mutualistic Root Symbiont Piriformospora indica.</title>
        <authorList>
            <person name="Zuccaro A."/>
            <person name="Lahrmann U."/>
            <person name="Guldener U."/>
            <person name="Langen G."/>
            <person name="Pfiffi S."/>
            <person name="Biedenkopf D."/>
            <person name="Wong P."/>
            <person name="Samans B."/>
            <person name="Grimm C."/>
            <person name="Basiewicz M."/>
            <person name="Murat C."/>
            <person name="Martin F."/>
            <person name="Kogel K.H."/>
        </authorList>
    </citation>
    <scope>NUCLEOTIDE SEQUENCE [LARGE SCALE GENOMIC DNA]</scope>
    <source>
        <strain evidence="3 4">DSM 11827</strain>
    </source>
</reference>
<dbReference type="InterPro" id="IPR056884">
    <property type="entry name" value="NPHP3-like_N"/>
</dbReference>
<comment type="caution">
    <text evidence="3">The sequence shown here is derived from an EMBL/GenBank/DDBJ whole genome shotgun (WGS) entry which is preliminary data.</text>
</comment>
<dbReference type="PANTHER" id="PTHR10039">
    <property type="entry name" value="AMELOGENIN"/>
    <property type="match status" value="1"/>
</dbReference>
<evidence type="ECO:0000313" key="4">
    <source>
        <dbReference type="Proteomes" id="UP000007148"/>
    </source>
</evidence>
<dbReference type="AlphaFoldDB" id="G4U0L3"/>
<dbReference type="InParanoid" id="G4U0L3"/>
<feature type="domain" description="Nephrocystin 3-like N-terminal" evidence="2">
    <location>
        <begin position="6"/>
        <end position="125"/>
    </location>
</feature>
<keyword evidence="1" id="KW-0677">Repeat</keyword>
<name>G4U0L3_SERID</name>
<dbReference type="Gene3D" id="3.40.50.300">
    <property type="entry name" value="P-loop containing nucleotide triphosphate hydrolases"/>
    <property type="match status" value="1"/>
</dbReference>
<accession>G4U0L3</accession>
<evidence type="ECO:0000313" key="3">
    <source>
        <dbReference type="EMBL" id="CCA77106.1"/>
    </source>
</evidence>
<dbReference type="Proteomes" id="UP000007148">
    <property type="component" value="Unassembled WGS sequence"/>
</dbReference>
<dbReference type="OrthoDB" id="538223at2759"/>
<gene>
    <name evidence="3" type="ORF">PIIN_11089</name>
</gene>
<proteinExistence type="predicted"/>
<organism evidence="3 4">
    <name type="scientific">Serendipita indica (strain DSM 11827)</name>
    <name type="common">Root endophyte fungus</name>
    <name type="synonym">Piriformospora indica</name>
    <dbReference type="NCBI Taxonomy" id="1109443"/>
    <lineage>
        <taxon>Eukaryota</taxon>
        <taxon>Fungi</taxon>
        <taxon>Dikarya</taxon>
        <taxon>Basidiomycota</taxon>
        <taxon>Agaricomycotina</taxon>
        <taxon>Agaricomycetes</taxon>
        <taxon>Sebacinales</taxon>
        <taxon>Serendipitaceae</taxon>
        <taxon>Serendipita</taxon>
    </lineage>
</organism>
<keyword evidence="4" id="KW-1185">Reference proteome</keyword>
<dbReference type="STRING" id="1109443.G4U0L3"/>
<dbReference type="EMBL" id="CAFZ01001275">
    <property type="protein sequence ID" value="CCA77106.1"/>
    <property type="molecule type" value="Genomic_DNA"/>
</dbReference>
<dbReference type="Pfam" id="PF24883">
    <property type="entry name" value="NPHP3_N"/>
    <property type="match status" value="1"/>
</dbReference>
<dbReference type="SUPFAM" id="SSF52540">
    <property type="entry name" value="P-loop containing nucleoside triphosphate hydrolases"/>
    <property type="match status" value="1"/>
</dbReference>
<evidence type="ECO:0000259" key="2">
    <source>
        <dbReference type="Pfam" id="PF24883"/>
    </source>
</evidence>
<dbReference type="eggNOG" id="ENOG502SS77">
    <property type="taxonomic scope" value="Eukaryota"/>
</dbReference>
<sequence length="298" mass="33524">MTAMESWEKKGVLGGRFFFSMSSNDASTTEKLCSTIARDLVQYIPELAPHVSQAVTQNPSIMRGSLDEQFQTLVTGPLRHRQRRIILVIDAVDECKSASQRKKLLETLSTAVQECNNLRIFMTSRPDPVIETVLGSLSIKSKLEDRLHSVHHRDNIDDIAIYVGQTLDGVLSKDKIQRLVEKANGLFIWASTACQMLTDEANLETPDSLYDHLISLDQLGAIDRVYDLIFERIDEEFHPFLCQMLALLLVAFEPLTIDDMEDLVKHLEVPGTVKDLLSNLGSVLISSTVFQLPSRRKP</sequence>
<evidence type="ECO:0000256" key="1">
    <source>
        <dbReference type="ARBA" id="ARBA00022737"/>
    </source>
</evidence>
<dbReference type="PANTHER" id="PTHR10039:SF16">
    <property type="entry name" value="GPI INOSITOL-DEACYLASE"/>
    <property type="match status" value="1"/>
</dbReference>
<dbReference type="InterPro" id="IPR027417">
    <property type="entry name" value="P-loop_NTPase"/>
</dbReference>